<evidence type="ECO:0000256" key="2">
    <source>
        <dbReference type="ARBA" id="ARBA00022676"/>
    </source>
</evidence>
<dbReference type="GO" id="GO:0099621">
    <property type="term" value="F:undecaprenyl-phosphate 4-deoxy-4-formamido-L-arabinose transferase activity"/>
    <property type="evidence" value="ECO:0007669"/>
    <property type="project" value="TreeGrafter"/>
</dbReference>
<feature type="transmembrane region" description="Helical" evidence="8">
    <location>
        <begin position="305"/>
        <end position="327"/>
    </location>
</feature>
<evidence type="ECO:0000256" key="3">
    <source>
        <dbReference type="ARBA" id="ARBA00022679"/>
    </source>
</evidence>
<dbReference type="RefSeq" id="WP_014855978.1">
    <property type="nucleotide sequence ID" value="NC_018178.1"/>
</dbReference>
<gene>
    <name evidence="10" type="ordered locus">MROS_1306</name>
</gene>
<keyword evidence="2" id="KW-0328">Glycosyltransferase</keyword>
<dbReference type="KEGG" id="mro:MROS_1306"/>
<keyword evidence="4 8" id="KW-0812">Transmembrane</keyword>
<dbReference type="InterPro" id="IPR029044">
    <property type="entry name" value="Nucleotide-diphossugar_trans"/>
</dbReference>
<evidence type="ECO:0000256" key="6">
    <source>
        <dbReference type="ARBA" id="ARBA00022989"/>
    </source>
</evidence>
<keyword evidence="7 8" id="KW-0472">Membrane</keyword>
<evidence type="ECO:0000256" key="8">
    <source>
        <dbReference type="SAM" id="Phobius"/>
    </source>
</evidence>
<dbReference type="HOGENOM" id="CLU_033536_0_0_10"/>
<feature type="domain" description="Glycosyltransferase 2-like" evidence="9">
    <location>
        <begin position="44"/>
        <end position="205"/>
    </location>
</feature>
<keyword evidence="5" id="KW-0448">Lipopolysaccharide biosynthesis</keyword>
<proteinExistence type="predicted"/>
<organism evidence="10 11">
    <name type="scientific">Melioribacter roseus (strain DSM 23840 / JCM 17771 / VKM B-2668 / P3M-2)</name>
    <dbReference type="NCBI Taxonomy" id="1191523"/>
    <lineage>
        <taxon>Bacteria</taxon>
        <taxon>Pseudomonadati</taxon>
        <taxon>Ignavibacteriota</taxon>
        <taxon>Ignavibacteria</taxon>
        <taxon>Ignavibacteriales</taxon>
        <taxon>Melioribacteraceae</taxon>
        <taxon>Melioribacter</taxon>
    </lineage>
</organism>
<dbReference type="GO" id="GO:0009103">
    <property type="term" value="P:lipopolysaccharide biosynthetic process"/>
    <property type="evidence" value="ECO:0007669"/>
    <property type="project" value="UniProtKB-KW"/>
</dbReference>
<dbReference type="AlphaFoldDB" id="I6ZZX5"/>
<evidence type="ECO:0000256" key="7">
    <source>
        <dbReference type="ARBA" id="ARBA00023136"/>
    </source>
</evidence>
<name>I6ZZX5_MELRP</name>
<keyword evidence="6 8" id="KW-1133">Transmembrane helix</keyword>
<feature type="transmembrane region" description="Helical" evidence="8">
    <location>
        <begin position="249"/>
        <end position="266"/>
    </location>
</feature>
<evidence type="ECO:0000313" key="10">
    <source>
        <dbReference type="EMBL" id="AFN74543.1"/>
    </source>
</evidence>
<dbReference type="SUPFAM" id="SSF53448">
    <property type="entry name" value="Nucleotide-diphospho-sugar transferases"/>
    <property type="match status" value="1"/>
</dbReference>
<dbReference type="InterPro" id="IPR050256">
    <property type="entry name" value="Glycosyltransferase_2"/>
</dbReference>
<evidence type="ECO:0000256" key="4">
    <source>
        <dbReference type="ARBA" id="ARBA00022692"/>
    </source>
</evidence>
<dbReference type="Pfam" id="PF00535">
    <property type="entry name" value="Glycos_transf_2"/>
    <property type="match status" value="1"/>
</dbReference>
<accession>I6ZZX5</accession>
<evidence type="ECO:0000313" key="11">
    <source>
        <dbReference type="Proteomes" id="UP000009011"/>
    </source>
</evidence>
<keyword evidence="1" id="KW-1003">Cell membrane</keyword>
<evidence type="ECO:0000256" key="1">
    <source>
        <dbReference type="ARBA" id="ARBA00022475"/>
    </source>
</evidence>
<feature type="transmembrane region" description="Helical" evidence="8">
    <location>
        <begin position="272"/>
        <end position="293"/>
    </location>
</feature>
<dbReference type="Proteomes" id="UP000009011">
    <property type="component" value="Chromosome"/>
</dbReference>
<dbReference type="InterPro" id="IPR001173">
    <property type="entry name" value="Glyco_trans_2-like"/>
</dbReference>
<sequence length="347" mass="40384">MSEQKKPEQSGEKKKRRHYYGRKFRYYQKKLKNGVKSFSFKKVSIVVPLYNEEESLRPLYNEIKKAVNSISCDYEIIFVDDGSTDNSLNVIKELALKDNKIFYFSFKKNYGKSAALQIGFKNTTGDAVITMDADLQDDPAEIPNLLAKLEEGYDLVSGWKKKRYDPFIKKYSSRFFNFVTRLFSKVKIHDFNCGLKAYRKEVVKNVNIYGELHRYIPVLAGWKGFSVTEIPVKHHPRRYGRTKFGISRFFKGFIDLITVIFTTRYVTRPMHLFGFIGLLTTLLGILISLWLTYEKLFLGVGINNRPIFFLGILLIIVGVQFFAIGLIGELMVHNFQNDNEYIIKEKK</sequence>
<dbReference type="eggNOG" id="COG0463">
    <property type="taxonomic scope" value="Bacteria"/>
</dbReference>
<dbReference type="EMBL" id="CP003557">
    <property type="protein sequence ID" value="AFN74543.1"/>
    <property type="molecule type" value="Genomic_DNA"/>
</dbReference>
<dbReference type="GO" id="GO:0005886">
    <property type="term" value="C:plasma membrane"/>
    <property type="evidence" value="ECO:0007669"/>
    <property type="project" value="TreeGrafter"/>
</dbReference>
<keyword evidence="11" id="KW-1185">Reference proteome</keyword>
<evidence type="ECO:0000256" key="5">
    <source>
        <dbReference type="ARBA" id="ARBA00022985"/>
    </source>
</evidence>
<dbReference type="PANTHER" id="PTHR48090">
    <property type="entry name" value="UNDECAPRENYL-PHOSPHATE 4-DEOXY-4-FORMAMIDO-L-ARABINOSE TRANSFERASE-RELATED"/>
    <property type="match status" value="1"/>
</dbReference>
<evidence type="ECO:0000259" key="9">
    <source>
        <dbReference type="Pfam" id="PF00535"/>
    </source>
</evidence>
<protein>
    <submittedName>
        <fullName evidence="10">Glycosyl transferase family 2</fullName>
    </submittedName>
</protein>
<reference evidence="10 11" key="1">
    <citation type="journal article" date="2013" name="PLoS ONE">
        <title>Genomic analysis of Melioribacter roseus, facultatively anaerobic organotrophic bacterium representing a novel deep lineage within Bacteriodetes/Chlorobi group.</title>
        <authorList>
            <person name="Kadnikov V.V."/>
            <person name="Mardanov A.V."/>
            <person name="Podosokorskaya O.A."/>
            <person name="Gavrilov S.N."/>
            <person name="Kublanov I.V."/>
            <person name="Beletsky A.V."/>
            <person name="Bonch-Osmolovskaya E.A."/>
            <person name="Ravin N.V."/>
        </authorList>
    </citation>
    <scope>NUCLEOTIDE SEQUENCE [LARGE SCALE GENOMIC DNA]</scope>
    <source>
        <strain evidence="11">JCM 17771 / P3M-2</strain>
    </source>
</reference>
<dbReference type="STRING" id="1191523.MROS_1306"/>
<dbReference type="PANTHER" id="PTHR48090:SF3">
    <property type="entry name" value="UNDECAPRENYL-PHOSPHATE 4-DEOXY-4-FORMAMIDO-L-ARABINOSE TRANSFERASE"/>
    <property type="match status" value="1"/>
</dbReference>
<dbReference type="Gene3D" id="3.90.550.10">
    <property type="entry name" value="Spore Coat Polysaccharide Biosynthesis Protein SpsA, Chain A"/>
    <property type="match status" value="1"/>
</dbReference>
<dbReference type="CDD" id="cd04187">
    <property type="entry name" value="DPM1_like_bac"/>
    <property type="match status" value="1"/>
</dbReference>
<keyword evidence="3 10" id="KW-0808">Transferase</keyword>